<gene>
    <name evidence="3" type="ORF">Mgra_00005386</name>
</gene>
<keyword evidence="2" id="KW-1133">Transmembrane helix</keyword>
<proteinExistence type="predicted"/>
<dbReference type="AlphaFoldDB" id="A0A8S9ZPC3"/>
<evidence type="ECO:0000256" key="2">
    <source>
        <dbReference type="SAM" id="Phobius"/>
    </source>
</evidence>
<feature type="region of interest" description="Disordered" evidence="1">
    <location>
        <begin position="453"/>
        <end position="495"/>
    </location>
</feature>
<accession>A0A8S9ZPC3</accession>
<name>A0A8S9ZPC3_9BILA</name>
<evidence type="ECO:0000256" key="1">
    <source>
        <dbReference type="SAM" id="MobiDB-lite"/>
    </source>
</evidence>
<sequence>MVLSKLNQMYLIVLVKMICPHFQNGFLLILIFKLNFFLNLQFSFPRIQKKKSIAVLMTVRTVADDAVFLFWDAKTNKFTHRCYAKFFKKISFPFNFGEWFELEYLDIPQNKANIVVLDYTKVEKLVPTRVRDGLCAQFSTNQDRFLNVWHTVYPCSEKNCYYEDMGWWPWLCRKCFPDLCNLVDVGTNEKIDENSTSNNEKNQDKSKVSRLEDYVKKMRESFLFSLDDMRDFENHLSKNNESDKSTSSSPIIIMNDTKGQVNKIPIKTQKRQPVNGSGSFKTNISKMIIAVLMAVKPTGDSVFLLFDKEQGKFTHRVYSDPPKNISGNPQIGKWYKLEHKQYTNTLEIGQKIVISSVIATGNPIATRVKNGILAQFNTKDKFISVWHNNIDKWHNYKASPDGPWWPKLCSMCYSSAVTNLNRITVPSPVTEITEVSNKPWTDKLNGLIYTESENDDSDASINKNPKTNNSTIIAYSPPSTQQRKNSSPKIRPSPISVSGTLFRRTSICSIDSINILTAPIVPESPTKINMSTELVKQEERKEVSDENTEVTSILNDGGFGNARMRRFFTGSSITSSNTSPSIN</sequence>
<dbReference type="Proteomes" id="UP000605970">
    <property type="component" value="Unassembled WGS sequence"/>
</dbReference>
<dbReference type="EMBL" id="JABEBT010000045">
    <property type="protein sequence ID" value="KAF7635270.1"/>
    <property type="molecule type" value="Genomic_DNA"/>
</dbReference>
<protein>
    <submittedName>
        <fullName evidence="3">Uncharacterized protein</fullName>
    </submittedName>
</protein>
<evidence type="ECO:0000313" key="3">
    <source>
        <dbReference type="EMBL" id="KAF7635270.1"/>
    </source>
</evidence>
<keyword evidence="2" id="KW-0472">Membrane</keyword>
<feature type="compositionally biased region" description="Polar residues" evidence="1">
    <location>
        <begin position="459"/>
        <end position="488"/>
    </location>
</feature>
<dbReference type="OrthoDB" id="5895104at2759"/>
<keyword evidence="2" id="KW-0812">Transmembrane</keyword>
<reference evidence="3" key="1">
    <citation type="journal article" date="2020" name="Ecol. Evol.">
        <title>Genome structure and content of the rice root-knot nematode (Meloidogyne graminicola).</title>
        <authorList>
            <person name="Phan N.T."/>
            <person name="Danchin E.G.J."/>
            <person name="Klopp C."/>
            <person name="Perfus-Barbeoch L."/>
            <person name="Kozlowski D.K."/>
            <person name="Koutsovoulos G.D."/>
            <person name="Lopez-Roques C."/>
            <person name="Bouchez O."/>
            <person name="Zahm M."/>
            <person name="Besnard G."/>
            <person name="Bellafiore S."/>
        </authorList>
    </citation>
    <scope>NUCLEOTIDE SEQUENCE</scope>
    <source>
        <strain evidence="3">VN-18</strain>
    </source>
</reference>
<comment type="caution">
    <text evidence="3">The sequence shown here is derived from an EMBL/GenBank/DDBJ whole genome shotgun (WGS) entry which is preliminary data.</text>
</comment>
<feature type="transmembrane region" description="Helical" evidence="2">
    <location>
        <begin position="12"/>
        <end position="32"/>
    </location>
</feature>
<keyword evidence="4" id="KW-1185">Reference proteome</keyword>
<organism evidence="3 4">
    <name type="scientific">Meloidogyne graminicola</name>
    <dbReference type="NCBI Taxonomy" id="189291"/>
    <lineage>
        <taxon>Eukaryota</taxon>
        <taxon>Metazoa</taxon>
        <taxon>Ecdysozoa</taxon>
        <taxon>Nematoda</taxon>
        <taxon>Chromadorea</taxon>
        <taxon>Rhabditida</taxon>
        <taxon>Tylenchina</taxon>
        <taxon>Tylenchomorpha</taxon>
        <taxon>Tylenchoidea</taxon>
        <taxon>Meloidogynidae</taxon>
        <taxon>Meloidogyninae</taxon>
        <taxon>Meloidogyne</taxon>
    </lineage>
</organism>
<evidence type="ECO:0000313" key="4">
    <source>
        <dbReference type="Proteomes" id="UP000605970"/>
    </source>
</evidence>